<protein>
    <submittedName>
        <fullName evidence="2">Uncharacterized protein</fullName>
    </submittedName>
</protein>
<feature type="region of interest" description="Disordered" evidence="1">
    <location>
        <begin position="1"/>
        <end position="40"/>
    </location>
</feature>
<feature type="compositionally biased region" description="Basic and acidic residues" evidence="1">
    <location>
        <begin position="1"/>
        <end position="28"/>
    </location>
</feature>
<dbReference type="EMBL" id="AFNH02001178">
    <property type="protein sequence ID" value="EZG43794.1"/>
    <property type="molecule type" value="Genomic_DNA"/>
</dbReference>
<accession>A0A023AYT2</accession>
<dbReference type="RefSeq" id="XP_011133022.1">
    <property type="nucleotide sequence ID" value="XM_011134720.1"/>
</dbReference>
<sequence length="65" mass="7711">LGDDDRPHRQLGDDDRSHRQFDDDDRPHRQFQHLSGAHRHRKRRTFFDGDYRLVVSRSGGLVSSK</sequence>
<evidence type="ECO:0000313" key="2">
    <source>
        <dbReference type="EMBL" id="EZG43794.1"/>
    </source>
</evidence>
<gene>
    <name evidence="2" type="ORF">GNI_158370</name>
</gene>
<name>A0A023AYT2_GRENI</name>
<evidence type="ECO:0000313" key="3">
    <source>
        <dbReference type="Proteomes" id="UP000019763"/>
    </source>
</evidence>
<reference evidence="2" key="1">
    <citation type="submission" date="2013-12" db="EMBL/GenBank/DDBJ databases">
        <authorList>
            <person name="Omoto C.K."/>
            <person name="Sibley D."/>
            <person name="Venepally P."/>
            <person name="Hadjithomas M."/>
            <person name="Karamycheva S."/>
            <person name="Brunk B."/>
            <person name="Roos D."/>
            <person name="Caler E."/>
            <person name="Lorenzi H."/>
        </authorList>
    </citation>
    <scope>NUCLEOTIDE SEQUENCE</scope>
</reference>
<organism evidence="2 3">
    <name type="scientific">Gregarina niphandrodes</name>
    <name type="common">Septate eugregarine</name>
    <dbReference type="NCBI Taxonomy" id="110365"/>
    <lineage>
        <taxon>Eukaryota</taxon>
        <taxon>Sar</taxon>
        <taxon>Alveolata</taxon>
        <taxon>Apicomplexa</taxon>
        <taxon>Conoidasida</taxon>
        <taxon>Gregarinasina</taxon>
        <taxon>Eugregarinorida</taxon>
        <taxon>Gregarinidae</taxon>
        <taxon>Gregarina</taxon>
    </lineage>
</organism>
<dbReference type="AlphaFoldDB" id="A0A023AYT2"/>
<dbReference type="VEuPathDB" id="CryptoDB:GNI_158370"/>
<feature type="non-terminal residue" evidence="2">
    <location>
        <position position="1"/>
    </location>
</feature>
<keyword evidence="3" id="KW-1185">Reference proteome</keyword>
<evidence type="ECO:0000256" key="1">
    <source>
        <dbReference type="SAM" id="MobiDB-lite"/>
    </source>
</evidence>
<dbReference type="GeneID" id="22915515"/>
<proteinExistence type="predicted"/>
<dbReference type="Proteomes" id="UP000019763">
    <property type="component" value="Unassembled WGS sequence"/>
</dbReference>
<comment type="caution">
    <text evidence="2">The sequence shown here is derived from an EMBL/GenBank/DDBJ whole genome shotgun (WGS) entry which is preliminary data.</text>
</comment>